<accession>A0A6G1GUT9</accession>
<dbReference type="Gene3D" id="3.30.160.60">
    <property type="entry name" value="Classic Zinc Finger"/>
    <property type="match status" value="2"/>
</dbReference>
<dbReference type="SMART" id="SM00355">
    <property type="entry name" value="ZnF_C2H2"/>
    <property type="match status" value="4"/>
</dbReference>
<evidence type="ECO:0000256" key="5">
    <source>
        <dbReference type="PROSITE-ProRule" id="PRU00042"/>
    </source>
</evidence>
<dbReference type="PANTHER" id="PTHR10039:SF14">
    <property type="entry name" value="NACHT DOMAIN-CONTAINING PROTEIN"/>
    <property type="match status" value="1"/>
</dbReference>
<gene>
    <name evidence="7" type="ORF">K402DRAFT_336237</name>
</gene>
<dbReference type="InterPro" id="IPR056125">
    <property type="entry name" value="DUF7708"/>
</dbReference>
<evidence type="ECO:0000256" key="3">
    <source>
        <dbReference type="ARBA" id="ARBA00022771"/>
    </source>
</evidence>
<keyword evidence="4" id="KW-0862">Zinc</keyword>
<keyword evidence="3 5" id="KW-0863">Zinc-finger</keyword>
<dbReference type="OrthoDB" id="21416at2759"/>
<dbReference type="AlphaFoldDB" id="A0A6G1GUT9"/>
<dbReference type="SUPFAM" id="SSF52540">
    <property type="entry name" value="P-loop containing nucleoside triphosphate hydrolases"/>
    <property type="match status" value="1"/>
</dbReference>
<dbReference type="InterPro" id="IPR036236">
    <property type="entry name" value="Znf_C2H2_sf"/>
</dbReference>
<dbReference type="InterPro" id="IPR054471">
    <property type="entry name" value="GPIID_WHD"/>
</dbReference>
<name>A0A6G1GUT9_9PEZI</name>
<dbReference type="PROSITE" id="PS50157">
    <property type="entry name" value="ZINC_FINGER_C2H2_2"/>
    <property type="match status" value="2"/>
</dbReference>
<proteinExistence type="predicted"/>
<dbReference type="InterPro" id="IPR013087">
    <property type="entry name" value="Znf_C2H2_type"/>
</dbReference>
<keyword evidence="1" id="KW-0479">Metal-binding</keyword>
<dbReference type="Proteomes" id="UP000800041">
    <property type="component" value="Unassembled WGS sequence"/>
</dbReference>
<dbReference type="SUPFAM" id="SSF57667">
    <property type="entry name" value="beta-beta-alpha zinc fingers"/>
    <property type="match status" value="1"/>
</dbReference>
<dbReference type="Pfam" id="PF00096">
    <property type="entry name" value="zf-C2H2"/>
    <property type="match status" value="1"/>
</dbReference>
<evidence type="ECO:0000313" key="7">
    <source>
        <dbReference type="EMBL" id="KAF1984564.1"/>
    </source>
</evidence>
<dbReference type="PROSITE" id="PS00028">
    <property type="entry name" value="ZINC_FINGER_C2H2_1"/>
    <property type="match status" value="2"/>
</dbReference>
<dbReference type="InterPro" id="IPR056884">
    <property type="entry name" value="NPHP3-like_N"/>
</dbReference>
<feature type="domain" description="C2H2-type" evidence="6">
    <location>
        <begin position="907"/>
        <end position="934"/>
    </location>
</feature>
<keyword evidence="2" id="KW-0677">Repeat</keyword>
<protein>
    <recommendedName>
        <fullName evidence="6">C2H2-type domain-containing protein</fullName>
    </recommendedName>
</protein>
<dbReference type="EMBL" id="ML977167">
    <property type="protein sequence ID" value="KAF1984564.1"/>
    <property type="molecule type" value="Genomic_DNA"/>
</dbReference>
<dbReference type="GO" id="GO:0008270">
    <property type="term" value="F:zinc ion binding"/>
    <property type="evidence" value="ECO:0007669"/>
    <property type="project" value="UniProtKB-KW"/>
</dbReference>
<sequence length="960" mass="111387">MLSADERGGFVQVGVEHVKRTVFQLQREQETKKSLMNCCRLKAFLEATDNLAKLASSLFDVERYMGYIWGPMKFMLLTGSRHSETFDAILGAYEAVGEKLTFLVENERIFKKYPLMQRVLGWAYCDLLDFHLKAQQHFRRDGWKQVFKADWADFDTRLQGILASLQCLKDLAGSILRYADTRPSEDINLYLMEKLNSCDLERIKSLRELENKETEQRYKKSSHVMAWLASLRPDEDRSQLDQSAYHDFFRKVWRHSPSSGEWIIQNDKMTSWMDDDIPRSPVLWLNGIPGAGKTILASRIVEECKTKSNFGTSYFYCNDADPQRMDSLSILKGLLAQMVIQEPKLIPYFYSKAKSSGQGTLIAHQLTQSLLRISCKRMHKQFIVIDGLDECPREERRVLLSFLSEIVEEIENDEPGKLRVLIVSRDEMDIREIFSKLSHTRANFVVEQFALRQKDNKDEIESFVNRRTDIIQAKFRLCDEEADCIKRLTLARTDGMFLYAKLVLENLEEQVRKEDVVAELDERQFPSGLAEAYAKILGRLKQRWESTSRPWESNSRPWDNIIQLLGWLVCAKRPLKRYEIQCAFCLDLNGKTGELHNVESKGLMVDVKELCGTLIRELPGGRLELVHSTARWYVTTPAGAPYISKPDVECKLASFCLRYLTEDIFDPDFESADIKTLIIDGWLSMEDYAVSKWFQHLSALVKTFNEEDFKVADSSAALDYLHASMLRFLDRYADDIPDEEASEKFVMDDLAKLSSHEVYDDLIRVMSHVSRHMGKGPKFRNDVSIESLKKALERNRKLLEELSTNSKGNPRDKEALVQYYGRKHFKCSFVTCIDFYEGFTDAKSRDKHIDKHNRPWVCDVPNCTLVNFGFTSNKDLDKHMKNYHPDKTNLSEIFKLAPKRVIESSKHTCNICGKTFSRNFHKASHIRSHMGEKPFKCTECGRAFTRDNDRKRHEKTHDKR</sequence>
<dbReference type="FunFam" id="3.30.160.60:FF:002343">
    <property type="entry name" value="Zinc finger protein 33A"/>
    <property type="match status" value="1"/>
</dbReference>
<feature type="domain" description="C2H2-type" evidence="6">
    <location>
        <begin position="935"/>
        <end position="960"/>
    </location>
</feature>
<dbReference type="Gene3D" id="3.40.50.300">
    <property type="entry name" value="P-loop containing nucleotide triphosphate hydrolases"/>
    <property type="match status" value="1"/>
</dbReference>
<reference evidence="7" key="1">
    <citation type="journal article" date="2020" name="Stud. Mycol.">
        <title>101 Dothideomycetes genomes: a test case for predicting lifestyles and emergence of pathogens.</title>
        <authorList>
            <person name="Haridas S."/>
            <person name="Albert R."/>
            <person name="Binder M."/>
            <person name="Bloem J."/>
            <person name="Labutti K."/>
            <person name="Salamov A."/>
            <person name="Andreopoulos B."/>
            <person name="Baker S."/>
            <person name="Barry K."/>
            <person name="Bills G."/>
            <person name="Bluhm B."/>
            <person name="Cannon C."/>
            <person name="Castanera R."/>
            <person name="Culley D."/>
            <person name="Daum C."/>
            <person name="Ezra D."/>
            <person name="Gonzalez J."/>
            <person name="Henrissat B."/>
            <person name="Kuo A."/>
            <person name="Liang C."/>
            <person name="Lipzen A."/>
            <person name="Lutzoni F."/>
            <person name="Magnuson J."/>
            <person name="Mondo S."/>
            <person name="Nolan M."/>
            <person name="Ohm R."/>
            <person name="Pangilinan J."/>
            <person name="Park H.-J."/>
            <person name="Ramirez L."/>
            <person name="Alfaro M."/>
            <person name="Sun H."/>
            <person name="Tritt A."/>
            <person name="Yoshinaga Y."/>
            <person name="Zwiers L.-H."/>
            <person name="Turgeon B."/>
            <person name="Goodwin S."/>
            <person name="Spatafora J."/>
            <person name="Crous P."/>
            <person name="Grigoriev I."/>
        </authorList>
    </citation>
    <scope>NUCLEOTIDE SEQUENCE</scope>
    <source>
        <strain evidence="7">CBS 113979</strain>
    </source>
</reference>
<dbReference type="InterPro" id="IPR027417">
    <property type="entry name" value="P-loop_NTPase"/>
</dbReference>
<evidence type="ECO:0000313" key="8">
    <source>
        <dbReference type="Proteomes" id="UP000800041"/>
    </source>
</evidence>
<organism evidence="7 8">
    <name type="scientific">Aulographum hederae CBS 113979</name>
    <dbReference type="NCBI Taxonomy" id="1176131"/>
    <lineage>
        <taxon>Eukaryota</taxon>
        <taxon>Fungi</taxon>
        <taxon>Dikarya</taxon>
        <taxon>Ascomycota</taxon>
        <taxon>Pezizomycotina</taxon>
        <taxon>Dothideomycetes</taxon>
        <taxon>Pleosporomycetidae</taxon>
        <taxon>Aulographales</taxon>
        <taxon>Aulographaceae</taxon>
    </lineage>
</organism>
<evidence type="ECO:0000259" key="6">
    <source>
        <dbReference type="PROSITE" id="PS50157"/>
    </source>
</evidence>
<dbReference type="Pfam" id="PF22939">
    <property type="entry name" value="WHD_GPIID"/>
    <property type="match status" value="1"/>
</dbReference>
<dbReference type="Pfam" id="PF24809">
    <property type="entry name" value="DUF7708"/>
    <property type="match status" value="1"/>
</dbReference>
<evidence type="ECO:0000256" key="4">
    <source>
        <dbReference type="ARBA" id="ARBA00022833"/>
    </source>
</evidence>
<evidence type="ECO:0000256" key="2">
    <source>
        <dbReference type="ARBA" id="ARBA00022737"/>
    </source>
</evidence>
<keyword evidence="8" id="KW-1185">Reference proteome</keyword>
<dbReference type="PANTHER" id="PTHR10039">
    <property type="entry name" value="AMELOGENIN"/>
    <property type="match status" value="1"/>
</dbReference>
<evidence type="ECO:0000256" key="1">
    <source>
        <dbReference type="ARBA" id="ARBA00022723"/>
    </source>
</evidence>
<dbReference type="Pfam" id="PF24883">
    <property type="entry name" value="NPHP3_N"/>
    <property type="match status" value="1"/>
</dbReference>